<reference evidence="1 2" key="1">
    <citation type="journal article" date="2014" name="Genome Announc.">
        <title>Draft Genome Sequence of the Boron-Tolerant and Moderately Halotolerant Bacterium Gracilibacillus boraciitolerans JCM 21714T.</title>
        <authorList>
            <person name="Ahmed I."/>
            <person name="Oshima K."/>
            <person name="Suda W."/>
            <person name="Kitamura K."/>
            <person name="Iida T."/>
            <person name="Ohmori Y."/>
            <person name="Fujiwara T."/>
            <person name="Hattori M."/>
            <person name="Ohkuma M."/>
        </authorList>
    </citation>
    <scope>NUCLEOTIDE SEQUENCE [LARGE SCALE GENOMIC DNA]</scope>
    <source>
        <strain evidence="1 2">JCM 21714</strain>
    </source>
</reference>
<dbReference type="STRING" id="1298598.JCM21714_1357"/>
<comment type="caution">
    <text evidence="1">The sequence shown here is derived from an EMBL/GenBank/DDBJ whole genome shotgun (WGS) entry which is preliminary data.</text>
</comment>
<evidence type="ECO:0000313" key="2">
    <source>
        <dbReference type="Proteomes" id="UP000019102"/>
    </source>
</evidence>
<dbReference type="AlphaFoldDB" id="W4VGS0"/>
<dbReference type="Proteomes" id="UP000019102">
    <property type="component" value="Unassembled WGS sequence"/>
</dbReference>
<evidence type="ECO:0000313" key="1">
    <source>
        <dbReference type="EMBL" id="GAE92366.1"/>
    </source>
</evidence>
<dbReference type="EMBL" id="BAVS01000004">
    <property type="protein sequence ID" value="GAE92366.1"/>
    <property type="molecule type" value="Genomic_DNA"/>
</dbReference>
<proteinExistence type="predicted"/>
<gene>
    <name evidence="1" type="ORF">JCM21714_1357</name>
</gene>
<organism evidence="1 2">
    <name type="scientific">Gracilibacillus boraciitolerans JCM 21714</name>
    <dbReference type="NCBI Taxonomy" id="1298598"/>
    <lineage>
        <taxon>Bacteria</taxon>
        <taxon>Bacillati</taxon>
        <taxon>Bacillota</taxon>
        <taxon>Bacilli</taxon>
        <taxon>Bacillales</taxon>
        <taxon>Bacillaceae</taxon>
        <taxon>Gracilibacillus</taxon>
    </lineage>
</organism>
<name>W4VGS0_9BACI</name>
<protein>
    <submittedName>
        <fullName evidence="1">Uncharacterized protein</fullName>
    </submittedName>
</protein>
<sequence>MFGGDMVQTFLPEHRKGSDYEGGDLARDFCLSVIIKKGRFYFYINDFSDQLKEWTIWK</sequence>
<keyword evidence="2" id="KW-1185">Reference proteome</keyword>
<accession>W4VGS0</accession>